<reference evidence="2 5" key="2">
    <citation type="submission" date="2019-07" db="EMBL/GenBank/DDBJ databases">
        <title>Whole genome shotgun sequence of Alkalibacterium putridalgicola NBRC 103243.</title>
        <authorList>
            <person name="Hosoyama A."/>
            <person name="Uohara A."/>
            <person name="Ohji S."/>
            <person name="Ichikawa N."/>
        </authorList>
    </citation>
    <scope>NUCLEOTIDE SEQUENCE [LARGE SCALE GENOMIC DNA]</scope>
    <source>
        <strain evidence="2 5">NBRC 103243</strain>
    </source>
</reference>
<dbReference type="EMBL" id="FOBL01000029">
    <property type="protein sequence ID" value="SEM14792.1"/>
    <property type="molecule type" value="Genomic_DNA"/>
</dbReference>
<proteinExistence type="predicted"/>
<dbReference type="RefSeq" id="WP_091489199.1">
    <property type="nucleotide sequence ID" value="NZ_BJUX01000005.1"/>
</dbReference>
<accession>A0A1H7VZP3</accession>
<dbReference type="PROSITE" id="PS51186">
    <property type="entry name" value="GNAT"/>
    <property type="match status" value="1"/>
</dbReference>
<dbReference type="InterPro" id="IPR050276">
    <property type="entry name" value="MshD_Acetyltransferase"/>
</dbReference>
<organism evidence="3 4">
    <name type="scientific">Alkalibacterium putridalgicola</name>
    <dbReference type="NCBI Taxonomy" id="426703"/>
    <lineage>
        <taxon>Bacteria</taxon>
        <taxon>Bacillati</taxon>
        <taxon>Bacillota</taxon>
        <taxon>Bacilli</taxon>
        <taxon>Lactobacillales</taxon>
        <taxon>Carnobacteriaceae</taxon>
        <taxon>Alkalibacterium</taxon>
    </lineage>
</organism>
<dbReference type="EMBL" id="BJUX01000005">
    <property type="protein sequence ID" value="GEK88679.1"/>
    <property type="molecule type" value="Genomic_DNA"/>
</dbReference>
<feature type="domain" description="N-acetyltransferase" evidence="1">
    <location>
        <begin position="2"/>
        <end position="148"/>
    </location>
</feature>
<dbReference type="Proteomes" id="UP000321425">
    <property type="component" value="Unassembled WGS sequence"/>
</dbReference>
<dbReference type="OrthoDB" id="9127144at2"/>
<dbReference type="STRING" id="426703.SAMN04488100_1298"/>
<dbReference type="Gene3D" id="3.40.630.30">
    <property type="match status" value="1"/>
</dbReference>
<evidence type="ECO:0000313" key="2">
    <source>
        <dbReference type="EMBL" id="GEK88679.1"/>
    </source>
</evidence>
<dbReference type="Proteomes" id="UP000198548">
    <property type="component" value="Unassembled WGS sequence"/>
</dbReference>
<dbReference type="InterPro" id="IPR000182">
    <property type="entry name" value="GNAT_dom"/>
</dbReference>
<name>A0A1H7VZP3_9LACT</name>
<evidence type="ECO:0000259" key="1">
    <source>
        <dbReference type="PROSITE" id="PS51186"/>
    </source>
</evidence>
<dbReference type="InterPro" id="IPR016181">
    <property type="entry name" value="Acyl_CoA_acyltransferase"/>
</dbReference>
<dbReference type="AlphaFoldDB" id="A0A1H7VZP3"/>
<evidence type="ECO:0000313" key="5">
    <source>
        <dbReference type="Proteomes" id="UP000321425"/>
    </source>
</evidence>
<dbReference type="SUPFAM" id="SSF55729">
    <property type="entry name" value="Acyl-CoA N-acyltransferases (Nat)"/>
    <property type="match status" value="1"/>
</dbReference>
<keyword evidence="3" id="KW-0808">Transferase</keyword>
<protein>
    <submittedName>
        <fullName evidence="2 3">N-acetyltransferase</fullName>
    </submittedName>
</protein>
<reference evidence="3 4" key="1">
    <citation type="submission" date="2016-10" db="EMBL/GenBank/DDBJ databases">
        <authorList>
            <person name="de Groot N.N."/>
        </authorList>
    </citation>
    <scope>NUCLEOTIDE SEQUENCE [LARGE SCALE GENOMIC DNA]</scope>
    <source>
        <strain evidence="3 4">DSM 19182</strain>
    </source>
</reference>
<dbReference type="PANTHER" id="PTHR43617">
    <property type="entry name" value="L-AMINO ACID N-ACETYLTRANSFERASE"/>
    <property type="match status" value="1"/>
</dbReference>
<evidence type="ECO:0000313" key="3">
    <source>
        <dbReference type="EMBL" id="SEM14792.1"/>
    </source>
</evidence>
<dbReference type="CDD" id="cd04301">
    <property type="entry name" value="NAT_SF"/>
    <property type="match status" value="1"/>
</dbReference>
<evidence type="ECO:0000313" key="4">
    <source>
        <dbReference type="Proteomes" id="UP000198548"/>
    </source>
</evidence>
<dbReference type="Pfam" id="PF00583">
    <property type="entry name" value="Acetyltransf_1"/>
    <property type="match status" value="1"/>
</dbReference>
<gene>
    <name evidence="2" type="ORF">APU01nite_07180</name>
    <name evidence="3" type="ORF">SAMN04488100_1298</name>
</gene>
<keyword evidence="5" id="KW-1185">Reference proteome</keyword>
<sequence>MMELKPVTKHNYLMVVDLKVHPHQEKYVAQNWLSLLEANYESDKYPFAVYHDGDPVGFIMCSYYPADKAYPIASWWLERFMIDKDKQGQGLGRQALTLFLRDFRPDETVNEVRLGVEPENDKAIRLYESFDFVKEGVVEGEHVYVRKW</sequence>
<dbReference type="GO" id="GO:0016747">
    <property type="term" value="F:acyltransferase activity, transferring groups other than amino-acyl groups"/>
    <property type="evidence" value="ECO:0007669"/>
    <property type="project" value="InterPro"/>
</dbReference>